<feature type="region of interest" description="Disordered" evidence="1">
    <location>
        <begin position="1"/>
        <end position="34"/>
    </location>
</feature>
<sequence length="590" mass="62499">MPRKAKQQSTPAPTPHPYRPLSQAPSPPANPNATRLTVGDIEVLLDPKYQGQITLPTFGYDSQENRAIMDAVRNRGIAPAVAIANAEASALAKGNVKGPLGHPSEIGAALPVVKTPLGPPPPSRVPTPPPPVHSRPPSPPRAPSPSASVLSSKRPISPGSSSSGPSVAAVSVCGSEDSSMVIEYDDATTPRPASPADEEHLDSMEAVKYITELVSDSVGLFKVLSSPNWKAELLEAFPALMDNDLNDIHSAYVEMAPSLRNSLFPAVEAPASAVDAPAPHVIPRDAPPPADSAKSKPPKKKVRVDPAPPSDDTPPATAPLMEVDEPAVPSSASGKAPTKPLPIPSSKRASAPKDAPPVSFRVPSAPRKRRQGKHTAHGASRRGIILTPPAGSSVTAESFSPGVLNSLNQVLRSDVKSNVTLMHATVEGKGIFLAASRVPTAAEIQFVLKHVRRTFPNKATPIVHSPATSTSYLKIVDIPHVPASPKEWATKQHEAFMYALDKSPVGASLAKLFKHKPRFMRASPHSDSCWAWIDIHDTVSGSNARDYISKFISVRGVNCQIKGAKPHSGSVRCARCQRWGHPAPLRWASL</sequence>
<evidence type="ECO:0000313" key="2">
    <source>
        <dbReference type="EMBL" id="KAF7785140.1"/>
    </source>
</evidence>
<feature type="region of interest" description="Disordered" evidence="1">
    <location>
        <begin position="111"/>
        <end position="170"/>
    </location>
</feature>
<dbReference type="AlphaFoldDB" id="A0A8H7KLK9"/>
<accession>A0A8H7KLK9</accession>
<dbReference type="EMBL" id="JABXXO010000001">
    <property type="protein sequence ID" value="KAF7785140.1"/>
    <property type="molecule type" value="Genomic_DNA"/>
</dbReference>
<reference evidence="2 3" key="1">
    <citation type="journal article" name="Sci. Rep.">
        <title>Telomere-to-telomere assembled and centromere annotated genomes of the two main subspecies of the button mushroom Agaricus bisporus reveal especially polymorphic chromosome ends.</title>
        <authorList>
            <person name="Sonnenberg A.S.M."/>
            <person name="Sedaghat-Telgerd N."/>
            <person name="Lavrijssen B."/>
            <person name="Ohm R.A."/>
            <person name="Hendrickx P.M."/>
            <person name="Scholtmeijer K."/>
            <person name="Baars J.J.P."/>
            <person name="van Peer A."/>
        </authorList>
    </citation>
    <scope>NUCLEOTIDE SEQUENCE [LARGE SCALE GENOMIC DNA]</scope>
    <source>
        <strain evidence="2 3">H119_p4</strain>
    </source>
</reference>
<name>A0A8H7KLK9_AGABI</name>
<dbReference type="Proteomes" id="UP000629468">
    <property type="component" value="Unassembled WGS sequence"/>
</dbReference>
<evidence type="ECO:0000256" key="1">
    <source>
        <dbReference type="SAM" id="MobiDB-lite"/>
    </source>
</evidence>
<evidence type="ECO:0000313" key="3">
    <source>
        <dbReference type="Proteomes" id="UP000629468"/>
    </source>
</evidence>
<feature type="region of interest" description="Disordered" evidence="1">
    <location>
        <begin position="277"/>
        <end position="387"/>
    </location>
</feature>
<organism evidence="2 3">
    <name type="scientific">Agaricus bisporus var. burnettii</name>
    <dbReference type="NCBI Taxonomy" id="192524"/>
    <lineage>
        <taxon>Eukaryota</taxon>
        <taxon>Fungi</taxon>
        <taxon>Dikarya</taxon>
        <taxon>Basidiomycota</taxon>
        <taxon>Agaricomycotina</taxon>
        <taxon>Agaricomycetes</taxon>
        <taxon>Agaricomycetidae</taxon>
        <taxon>Agaricales</taxon>
        <taxon>Agaricineae</taxon>
        <taxon>Agaricaceae</taxon>
        <taxon>Agaricus</taxon>
    </lineage>
</organism>
<feature type="compositionally biased region" description="Pro residues" evidence="1">
    <location>
        <begin position="117"/>
        <end position="143"/>
    </location>
</feature>
<comment type="caution">
    <text evidence="2">The sequence shown here is derived from an EMBL/GenBank/DDBJ whole genome shotgun (WGS) entry which is preliminary data.</text>
</comment>
<protein>
    <submittedName>
        <fullName evidence="2">Uncharacterized protein</fullName>
    </submittedName>
</protein>
<feature type="compositionally biased region" description="Low complexity" evidence="1">
    <location>
        <begin position="144"/>
        <end position="170"/>
    </location>
</feature>
<gene>
    <name evidence="2" type="ORF">Agabi119p4_1305</name>
</gene>
<feature type="compositionally biased region" description="Basic residues" evidence="1">
    <location>
        <begin position="366"/>
        <end position="380"/>
    </location>
</feature>
<proteinExistence type="predicted"/>